<dbReference type="InterPro" id="IPR022488">
    <property type="entry name" value="PPK2-related"/>
</dbReference>
<keyword evidence="2" id="KW-0418">Kinase</keyword>
<dbReference type="Gene3D" id="3.40.50.300">
    <property type="entry name" value="P-loop containing nucleotide triphosphate hydrolases"/>
    <property type="match status" value="1"/>
</dbReference>
<name>A0A5B9Q975_9BACT</name>
<keyword evidence="2" id="KW-0808">Transferase</keyword>
<sequence length="71" mass="8290">MFARTDIKQARWYVVKADVKKCARLNCITHLLNLIPYQDLTPTPPKLPPRPNDGAYLRPPLENQTFILEVW</sequence>
<evidence type="ECO:0000313" key="2">
    <source>
        <dbReference type="EMBL" id="QEG35488.1"/>
    </source>
</evidence>
<evidence type="ECO:0000313" key="3">
    <source>
        <dbReference type="Proteomes" id="UP000323917"/>
    </source>
</evidence>
<feature type="domain" description="Polyphosphate kinase-2-related" evidence="1">
    <location>
        <begin position="1"/>
        <end position="39"/>
    </location>
</feature>
<accession>A0A5B9Q975</accession>
<dbReference type="KEGG" id="bgok:Pr1d_27880"/>
<dbReference type="Pfam" id="PF03976">
    <property type="entry name" value="PPK2"/>
    <property type="match status" value="1"/>
</dbReference>
<keyword evidence="3" id="KW-1185">Reference proteome</keyword>
<dbReference type="InterPro" id="IPR027417">
    <property type="entry name" value="P-loop_NTPase"/>
</dbReference>
<reference evidence="2 3" key="1">
    <citation type="submission" date="2019-08" db="EMBL/GenBank/DDBJ databases">
        <title>Deep-cultivation of Planctomycetes and their phenomic and genomic characterization uncovers novel biology.</title>
        <authorList>
            <person name="Wiegand S."/>
            <person name="Jogler M."/>
            <person name="Boedeker C."/>
            <person name="Pinto D."/>
            <person name="Vollmers J."/>
            <person name="Rivas-Marin E."/>
            <person name="Kohn T."/>
            <person name="Peeters S.H."/>
            <person name="Heuer A."/>
            <person name="Rast P."/>
            <person name="Oberbeckmann S."/>
            <person name="Bunk B."/>
            <person name="Jeske O."/>
            <person name="Meyerdierks A."/>
            <person name="Storesund J.E."/>
            <person name="Kallscheuer N."/>
            <person name="Luecker S."/>
            <person name="Lage O.M."/>
            <person name="Pohl T."/>
            <person name="Merkel B.J."/>
            <person name="Hornburger P."/>
            <person name="Mueller R.-W."/>
            <person name="Bruemmer F."/>
            <person name="Labrenz M."/>
            <person name="Spormann A.M."/>
            <person name="Op den Camp H."/>
            <person name="Overmann J."/>
            <person name="Amann R."/>
            <person name="Jetten M.S.M."/>
            <person name="Mascher T."/>
            <person name="Medema M.H."/>
            <person name="Devos D.P."/>
            <person name="Kaster A.-K."/>
            <person name="Ovreas L."/>
            <person name="Rohde M."/>
            <person name="Galperin M.Y."/>
            <person name="Jogler C."/>
        </authorList>
    </citation>
    <scope>NUCLEOTIDE SEQUENCE [LARGE SCALE GENOMIC DNA]</scope>
    <source>
        <strain evidence="2 3">Pr1d</strain>
    </source>
</reference>
<evidence type="ECO:0000259" key="1">
    <source>
        <dbReference type="Pfam" id="PF03976"/>
    </source>
</evidence>
<protein>
    <submittedName>
        <fullName evidence="2">Polyphosphate kinase 2 (PPK2)</fullName>
    </submittedName>
</protein>
<dbReference type="AlphaFoldDB" id="A0A5B9Q975"/>
<gene>
    <name evidence="2" type="ORF">Pr1d_27880</name>
</gene>
<dbReference type="GO" id="GO:0016301">
    <property type="term" value="F:kinase activity"/>
    <property type="evidence" value="ECO:0007669"/>
    <property type="project" value="UniProtKB-KW"/>
</dbReference>
<proteinExistence type="predicted"/>
<dbReference type="Proteomes" id="UP000323917">
    <property type="component" value="Chromosome"/>
</dbReference>
<dbReference type="EMBL" id="CP042913">
    <property type="protein sequence ID" value="QEG35488.1"/>
    <property type="molecule type" value="Genomic_DNA"/>
</dbReference>
<organism evidence="2 3">
    <name type="scientific">Bythopirellula goksoeyrii</name>
    <dbReference type="NCBI Taxonomy" id="1400387"/>
    <lineage>
        <taxon>Bacteria</taxon>
        <taxon>Pseudomonadati</taxon>
        <taxon>Planctomycetota</taxon>
        <taxon>Planctomycetia</taxon>
        <taxon>Pirellulales</taxon>
        <taxon>Lacipirellulaceae</taxon>
        <taxon>Bythopirellula</taxon>
    </lineage>
</organism>